<comment type="caution">
    <text evidence="1">The sequence shown here is derived from an EMBL/GenBank/DDBJ whole genome shotgun (WGS) entry which is preliminary data.</text>
</comment>
<evidence type="ECO:0000313" key="1">
    <source>
        <dbReference type="EMBL" id="RNA00336.1"/>
    </source>
</evidence>
<proteinExistence type="predicted"/>
<organism evidence="1 2">
    <name type="scientific">Brachionus plicatilis</name>
    <name type="common">Marine rotifer</name>
    <name type="synonym">Brachionus muelleri</name>
    <dbReference type="NCBI Taxonomy" id="10195"/>
    <lineage>
        <taxon>Eukaryota</taxon>
        <taxon>Metazoa</taxon>
        <taxon>Spiralia</taxon>
        <taxon>Gnathifera</taxon>
        <taxon>Rotifera</taxon>
        <taxon>Eurotatoria</taxon>
        <taxon>Monogononta</taxon>
        <taxon>Pseudotrocha</taxon>
        <taxon>Ploima</taxon>
        <taxon>Brachionidae</taxon>
        <taxon>Brachionus</taxon>
    </lineage>
</organism>
<keyword evidence="2" id="KW-1185">Reference proteome</keyword>
<dbReference type="EMBL" id="REGN01009811">
    <property type="protein sequence ID" value="RNA00336.1"/>
    <property type="molecule type" value="Genomic_DNA"/>
</dbReference>
<dbReference type="Proteomes" id="UP000276133">
    <property type="component" value="Unassembled WGS sequence"/>
</dbReference>
<gene>
    <name evidence="1" type="ORF">BpHYR1_023818</name>
</gene>
<protein>
    <submittedName>
        <fullName evidence="1">Uncharacterized protein</fullName>
    </submittedName>
</protein>
<name>A0A3M7PMJ6_BRAPC</name>
<reference evidence="1 2" key="1">
    <citation type="journal article" date="2018" name="Sci. Rep.">
        <title>Genomic signatures of local adaptation to the degree of environmental predictability in rotifers.</title>
        <authorList>
            <person name="Franch-Gras L."/>
            <person name="Hahn C."/>
            <person name="Garcia-Roger E.M."/>
            <person name="Carmona M.J."/>
            <person name="Serra M."/>
            <person name="Gomez A."/>
        </authorList>
    </citation>
    <scope>NUCLEOTIDE SEQUENCE [LARGE SCALE GENOMIC DNA]</scope>
    <source>
        <strain evidence="1">HYR1</strain>
    </source>
</reference>
<sequence>MRKNKSETTQEFKFENEEIEESFDVNTMPKRDFLDLEQFYFLNHVLTKRSVLSLLKNADDIISHC</sequence>
<accession>A0A3M7PMJ6</accession>
<evidence type="ECO:0000313" key="2">
    <source>
        <dbReference type="Proteomes" id="UP000276133"/>
    </source>
</evidence>
<dbReference type="AlphaFoldDB" id="A0A3M7PMJ6"/>